<dbReference type="InterPro" id="IPR041367">
    <property type="entry name" value="Znf-CCCH_4"/>
</dbReference>
<name>A0ABR3ZA68_9PEZI</name>
<feature type="compositionally biased region" description="Low complexity" evidence="5">
    <location>
        <begin position="147"/>
        <end position="171"/>
    </location>
</feature>
<keyword evidence="8" id="KW-1185">Reference proteome</keyword>
<proteinExistence type="predicted"/>
<feature type="region of interest" description="Disordered" evidence="5">
    <location>
        <begin position="1162"/>
        <end position="1204"/>
    </location>
</feature>
<feature type="region of interest" description="Disordered" evidence="5">
    <location>
        <begin position="141"/>
        <end position="219"/>
    </location>
</feature>
<feature type="compositionally biased region" description="Low complexity" evidence="5">
    <location>
        <begin position="391"/>
        <end position="475"/>
    </location>
</feature>
<evidence type="ECO:0000256" key="3">
    <source>
        <dbReference type="ARBA" id="ARBA00022833"/>
    </source>
</evidence>
<dbReference type="SUPFAM" id="SSF90229">
    <property type="entry name" value="CCCH zinc finger"/>
    <property type="match status" value="1"/>
</dbReference>
<dbReference type="InterPro" id="IPR036855">
    <property type="entry name" value="Znf_CCCH_sf"/>
</dbReference>
<dbReference type="Pfam" id="PF18044">
    <property type="entry name" value="zf-CCCH_4"/>
    <property type="match status" value="1"/>
</dbReference>
<feature type="zinc finger region" description="C3H1-type" evidence="4">
    <location>
        <begin position="1667"/>
        <end position="1693"/>
    </location>
</feature>
<sequence length="1693" mass="182445">MQWDNNTDPQSGATGEDWFNQLGSDLNTWNNNPLNYGLDDAANTDPSTFFGTEDMATGFADISSYANSQDVLTQTFDPSFFGQDPKTGLSSALSNVADLHQENFATPQQSRQPQAPPPHSQPQFGFGARTDQTFHQDMQAFAGSNGPASVAPPAAPASASAMSSSSTAPASIVPQPRARQPASTTSVQHQVMQQKPQQSSQQQPTHPHDSFEGAFSNGMTYSQSVPAQQQDYSSGGFPVSSGAVSVPPDVSVGEQRNSAFGAPSQQAGFNSMVTEQQMQHMMQAQNNAGYHIMQQPKNSPQIQTQTATQAQFQAQAQYQQAQEAQYQARLQAQKQVQIQCTQAAMQQQQQHQLAGVQPGSQPGLQYMPTSVQGSATPGSQPQSQLGTPTMQQQHRIPSPQAQQQQAQQAQHQAQQKVMHQSSVPSPAQTQAQAQARFQFQQQQMYLQQQHQKSQPPSQQKQQQQQLTPQQQHLSQIPNQATQAHQQPARPPATTGPLHITKSAVGQVASTRSITPQGLKRSADDSAAGSPVQPESVSNTEPAKKRTKRAIKKEEAIAVTAAVTAAAQAVSVMNGQTGLSLVGSSSSESAITGSQANSIGSAMAVAAAPVSRVVSSDPPTPVSTPAADLLAVPRLSKTEMDQLTHHMKKSRASKLRPSPIAGADFMASTGTIKLSNPKSFDKLNPMIAMPSQSGRPVIKELGLLACEIQGRFSSKFQPSTDACGIDERRMESSALLDIYDQCMATLGKRRPKYTEYPHAFKEQLRADETVKSKADRHARKLADEEKGAPIRADARPSDEIEAAVWDLVDLVHIKADAVRTTALLGKAVQQTGDFIADVRVELSKSRTALDNATKEKKPESTLASLRQTLEIKKAKMLRVLETANTVGDEVVLESLGGHAKFVISMINTLIFCVKAGDYTDKLLKTALDTMLKLKFAASAANALANFEPVRKRLNDNGDVQLRATVKQIADKIVDLDAAARKSKEATALTNTSAAVSTSSIVPKKAADDKTGPALATAAGSKARTGSALLPGKSRAAVKPAAKVDSSGKSDPIKALEEKKVTSTQLKKPLSRPDTVRSDVAKTAALNSKPAASSTASSGGGFASLMQSINASKAKSPPKDSNKATPEPLETPEAREKRLRKEARRKLRVRWCSDHELVKVREFKKEDTDDDGEQSANLTKDAGDDKSEGMALRQRPIVDEDDEDDLPYVPWMEPAAIDIESVIDARFRAKTYETRGGKLPVESDERAFLADRESRVLMAFYSDFSDIPPTPKSPPPEPAVEGFEPRIAHLPREDKYDEMQRRLRETRELGLKGALYNALRRVEVEEERLRAAGVVVSNNIGIPPSDMVMIHGNVRPIFLNSVGLLADDTPAKLVALLSANLALLNKPLSPTPHTKRRADHGDPAVQAAADVLEDLAALYAGKPEADEPPQWIAQDETRAQEWRDGYARDAGLRAKRAVVENMQFEAPAVAAAAAQFHNMPQIPSMPNVDSNNLAEMYNYFLQAQTQGQSASRTQQQQFPSATATQDQLMAAMSMLGQFGASGALPSGPASSSASYQPNMGVQEQSEDPYQARIRMTQEAEAAVDNQLNNHGGGDWDDEYDPTREDWEMRDVDAGSGGMGRDRGFRDNGSGAAGGGGAGAGSLPTGPAALKRKKPAKGALPPHRPANRALIGTKPCMFFKQGICARGEKCTFRHDL</sequence>
<feature type="compositionally biased region" description="Polar residues" evidence="5">
    <location>
        <begin position="476"/>
        <end position="485"/>
    </location>
</feature>
<feature type="region of interest" description="Disordered" evidence="5">
    <location>
        <begin position="768"/>
        <end position="793"/>
    </location>
</feature>
<feature type="region of interest" description="Disordered" evidence="5">
    <location>
        <begin position="351"/>
        <end position="550"/>
    </location>
</feature>
<evidence type="ECO:0000256" key="1">
    <source>
        <dbReference type="ARBA" id="ARBA00022723"/>
    </source>
</evidence>
<dbReference type="EMBL" id="JAWDJO010000059">
    <property type="protein sequence ID" value="KAL1896419.1"/>
    <property type="molecule type" value="Genomic_DNA"/>
</dbReference>
<feature type="compositionally biased region" description="Low complexity" evidence="5">
    <location>
        <begin position="1540"/>
        <end position="1552"/>
    </location>
</feature>
<evidence type="ECO:0000256" key="2">
    <source>
        <dbReference type="ARBA" id="ARBA00022771"/>
    </source>
</evidence>
<organism evidence="7 8">
    <name type="scientific">Ceratocystis pirilliformis</name>
    <dbReference type="NCBI Taxonomy" id="259994"/>
    <lineage>
        <taxon>Eukaryota</taxon>
        <taxon>Fungi</taxon>
        <taxon>Dikarya</taxon>
        <taxon>Ascomycota</taxon>
        <taxon>Pezizomycotina</taxon>
        <taxon>Sordariomycetes</taxon>
        <taxon>Hypocreomycetidae</taxon>
        <taxon>Microascales</taxon>
        <taxon>Ceratocystidaceae</taxon>
        <taxon>Ceratocystis</taxon>
    </lineage>
</organism>
<comment type="caution">
    <text evidence="7">The sequence shown here is derived from an EMBL/GenBank/DDBJ whole genome shotgun (WGS) entry which is preliminary data.</text>
</comment>
<feature type="compositionally biased region" description="Low complexity" evidence="5">
    <location>
        <begin position="186"/>
        <end position="205"/>
    </location>
</feature>
<feature type="region of interest" description="Disordered" evidence="5">
    <location>
        <begin position="1607"/>
        <end position="1663"/>
    </location>
</feature>
<feature type="compositionally biased region" description="Gly residues" evidence="5">
    <location>
        <begin position="1628"/>
        <end position="1637"/>
    </location>
</feature>
<keyword evidence="1 4" id="KW-0479">Metal-binding</keyword>
<keyword evidence="2 4" id="KW-0863">Zinc-finger</keyword>
<dbReference type="InterPro" id="IPR000571">
    <property type="entry name" value="Znf_CCCH"/>
</dbReference>
<feature type="region of interest" description="Disordered" evidence="5">
    <location>
        <begin position="105"/>
        <end position="127"/>
    </location>
</feature>
<protein>
    <recommendedName>
        <fullName evidence="6">C3H1-type domain-containing protein</fullName>
    </recommendedName>
</protein>
<evidence type="ECO:0000256" key="4">
    <source>
        <dbReference type="PROSITE-ProRule" id="PRU00723"/>
    </source>
</evidence>
<dbReference type="Proteomes" id="UP001583280">
    <property type="component" value="Unassembled WGS sequence"/>
</dbReference>
<feature type="domain" description="C3H1-type" evidence="6">
    <location>
        <begin position="1667"/>
        <end position="1693"/>
    </location>
</feature>
<feature type="region of interest" description="Disordered" evidence="5">
    <location>
        <begin position="1540"/>
        <end position="1565"/>
    </location>
</feature>
<evidence type="ECO:0000259" key="6">
    <source>
        <dbReference type="PROSITE" id="PS50103"/>
    </source>
</evidence>
<feature type="compositionally biased region" description="Basic and acidic residues" evidence="5">
    <location>
        <begin position="1044"/>
        <end position="1059"/>
    </location>
</feature>
<evidence type="ECO:0000256" key="5">
    <source>
        <dbReference type="SAM" id="MobiDB-lite"/>
    </source>
</evidence>
<feature type="region of interest" description="Disordered" evidence="5">
    <location>
        <begin position="998"/>
        <end position="1077"/>
    </location>
</feature>
<dbReference type="SMART" id="SM00356">
    <property type="entry name" value="ZnF_C3H1"/>
    <property type="match status" value="1"/>
</dbReference>
<reference evidence="7 8" key="1">
    <citation type="journal article" date="2024" name="IMA Fungus">
        <title>IMA Genome - F19 : A genome assembly and annotation guide to empower mycologists, including annotated draft genome sequences of Ceratocystis pirilliformis, Diaporthe australafricana, Fusarium ophioides, Paecilomyces lecythidis, and Sporothrix stenoceras.</title>
        <authorList>
            <person name="Aylward J."/>
            <person name="Wilson A.M."/>
            <person name="Visagie C.M."/>
            <person name="Spraker J."/>
            <person name="Barnes I."/>
            <person name="Buitendag C."/>
            <person name="Ceriani C."/>
            <person name="Del Mar Angel L."/>
            <person name="du Plessis D."/>
            <person name="Fuchs T."/>
            <person name="Gasser K."/>
            <person name="Kramer D."/>
            <person name="Li W."/>
            <person name="Munsamy K."/>
            <person name="Piso A."/>
            <person name="Price J.L."/>
            <person name="Sonnekus B."/>
            <person name="Thomas C."/>
            <person name="van der Nest A."/>
            <person name="van Dijk A."/>
            <person name="van Heerden A."/>
            <person name="van Vuuren N."/>
            <person name="Yilmaz N."/>
            <person name="Duong T.A."/>
            <person name="van der Merwe N.A."/>
            <person name="Wingfield M.J."/>
            <person name="Wingfield B.D."/>
        </authorList>
    </citation>
    <scope>NUCLEOTIDE SEQUENCE [LARGE SCALE GENOMIC DNA]</scope>
    <source>
        <strain evidence="7 8">CMW 12675</strain>
    </source>
</reference>
<feature type="region of interest" description="Disordered" evidence="5">
    <location>
        <begin position="1109"/>
        <end position="1136"/>
    </location>
</feature>
<accession>A0ABR3ZA68</accession>
<evidence type="ECO:0000313" key="7">
    <source>
        <dbReference type="EMBL" id="KAL1896419.1"/>
    </source>
</evidence>
<evidence type="ECO:0000313" key="8">
    <source>
        <dbReference type="Proteomes" id="UP001583280"/>
    </source>
</evidence>
<dbReference type="PROSITE" id="PS50103">
    <property type="entry name" value="ZF_C3H1"/>
    <property type="match status" value="1"/>
</dbReference>
<feature type="compositionally biased region" description="Polar residues" evidence="5">
    <location>
        <begin position="358"/>
        <end position="390"/>
    </location>
</feature>
<keyword evidence="3 4" id="KW-0862">Zinc</keyword>
<gene>
    <name evidence="7" type="ORF">Cpir12675_002823</name>
</gene>